<evidence type="ECO:0000313" key="5">
    <source>
        <dbReference type="EMBL" id="KAK7057442.1"/>
    </source>
</evidence>
<dbReference type="PROSITE" id="PS51016">
    <property type="entry name" value="MYTH4"/>
    <property type="match status" value="1"/>
</dbReference>
<feature type="region of interest" description="Disordered" evidence="1">
    <location>
        <begin position="1040"/>
        <end position="1060"/>
    </location>
</feature>
<dbReference type="InterPro" id="IPR000857">
    <property type="entry name" value="MyTH4_dom"/>
</dbReference>
<dbReference type="PANTHER" id="PTHR45876">
    <property type="entry name" value="FI04035P"/>
    <property type="match status" value="1"/>
</dbReference>
<protein>
    <submittedName>
        <fullName evidence="5">Rho gtpase-activating protein 39</fullName>
    </submittedName>
</protein>
<dbReference type="PROSITE" id="PS50238">
    <property type="entry name" value="RHOGAP"/>
    <property type="match status" value="1"/>
</dbReference>
<dbReference type="Gene3D" id="2.20.70.10">
    <property type="match status" value="1"/>
</dbReference>
<feature type="compositionally biased region" description="Polar residues" evidence="1">
    <location>
        <begin position="496"/>
        <end position="511"/>
    </location>
</feature>
<gene>
    <name evidence="5" type="ORF">R3P38DRAFT_2496895</name>
</gene>
<reference evidence="5 6" key="1">
    <citation type="journal article" date="2024" name="J Genomics">
        <title>Draft genome sequencing and assembly of Favolaschia claudopus CIRM-BRFM 2984 isolated from oak limbs.</title>
        <authorList>
            <person name="Navarro D."/>
            <person name="Drula E."/>
            <person name="Chaduli D."/>
            <person name="Cazenave R."/>
            <person name="Ahrendt S."/>
            <person name="Wang J."/>
            <person name="Lipzen A."/>
            <person name="Daum C."/>
            <person name="Barry K."/>
            <person name="Grigoriev I.V."/>
            <person name="Favel A."/>
            <person name="Rosso M.N."/>
            <person name="Martin F."/>
        </authorList>
    </citation>
    <scope>NUCLEOTIDE SEQUENCE [LARGE SCALE GENOMIC DNA]</scope>
    <source>
        <strain evidence="5 6">CIRM-BRFM 2984</strain>
    </source>
</reference>
<dbReference type="GO" id="GO:0005096">
    <property type="term" value="F:GTPase activator activity"/>
    <property type="evidence" value="ECO:0007669"/>
    <property type="project" value="TreeGrafter"/>
</dbReference>
<evidence type="ECO:0000259" key="4">
    <source>
        <dbReference type="PROSITE" id="PS51016"/>
    </source>
</evidence>
<feature type="domain" description="WW" evidence="2">
    <location>
        <begin position="301"/>
        <end position="329"/>
    </location>
</feature>
<feature type="compositionally biased region" description="Polar residues" evidence="1">
    <location>
        <begin position="393"/>
        <end position="402"/>
    </location>
</feature>
<feature type="compositionally biased region" description="Polar residues" evidence="1">
    <location>
        <begin position="460"/>
        <end position="476"/>
    </location>
</feature>
<dbReference type="InterPro" id="IPR038185">
    <property type="entry name" value="MyTH4_dom_sf"/>
</dbReference>
<proteinExistence type="predicted"/>
<feature type="region of interest" description="Disordered" evidence="1">
    <location>
        <begin position="352"/>
        <end position="555"/>
    </location>
</feature>
<dbReference type="CDD" id="cd00201">
    <property type="entry name" value="WW"/>
    <property type="match status" value="1"/>
</dbReference>
<dbReference type="SUPFAM" id="SSF51045">
    <property type="entry name" value="WW domain"/>
    <property type="match status" value="1"/>
</dbReference>
<evidence type="ECO:0000313" key="6">
    <source>
        <dbReference type="Proteomes" id="UP001362999"/>
    </source>
</evidence>
<dbReference type="Pfam" id="PF00620">
    <property type="entry name" value="RhoGAP"/>
    <property type="match status" value="1"/>
</dbReference>
<dbReference type="EMBL" id="JAWWNJ010000004">
    <property type="protein sequence ID" value="KAK7057442.1"/>
    <property type="molecule type" value="Genomic_DNA"/>
</dbReference>
<dbReference type="GO" id="GO:0007165">
    <property type="term" value="P:signal transduction"/>
    <property type="evidence" value="ECO:0007669"/>
    <property type="project" value="InterPro"/>
</dbReference>
<sequence>MDVGLAGRLADTLKGAMGSGVAKVLTQNGVRVLTNLDNRSEATRRRAHDSGMVDASLREIASTADFMLSILPPHDAFAFAEKFLQESAEISRSADFETPVFIEANATSPATVKRISELFISPTSWKFVDASIIGGPPQSDYNPTIYASADDTAVLDRFVELSKYGLKISALKGEGAGIGDASALKMSYAGITKGTTGLFATMILAAHQSSPATADALLRELGESQPMFLKRLVGVIPSKSLSSISTNPTENEAAWGSNFWVTLDTQQTQTSFFACPSTGQVSWDPPIGNFVLPPSAEGEWWELSDESRGGLPYYYQTKTGETVWERPSSAFVIPLGIIQNTALGRRLSQVNRFSKGPDDLPGPSNPAPGYRRSKSYTGPLHTLHSDIPEFRRSSSSTEQSQPIPRLPPLTSHLPTIPGSSPDVTDLGSVSPSRKTSVSGPSDPTLAKEKTNLNGKLRPNGNPSYPDSSPRTRSKSSPYVAHRSPPPQSLNAAVEMLTSSQSESGHGTTVNGTPKLVIPGSPTREKSKHPPSPRRPIPAAPTGRSTSAPTVAGKQISAPKLNHAATMDMSPVKNRAAGKPIPVDPHVRPPTQMTRTETLASGTYPILPSDLASEIKQFSESDFARQYFSTHRTGFIFRRRVPVTQMMTWQKTPLHSPLLTLRRNLNKDAVKIFKVIQHIMGDRDRDKPVGVRVTNESYVSMVAPINSSTTSLGSNNAVIEEERWLLGEGLTHGELRDEIYCQTMKQLTGNPNPESIFRGWQLLCVLLITFPPSKNFEAYLRSFMQQHTTQQEGRVDVMAKYCLKRLTFISKKGPRGKPPTPAEIETASALDAAFNPSTFGESLDAIFRLQERNYPQQKVPIILPFLGDGILALGGGKSEGIFRVPGDGDSVSDLKLRIDKGYYTLDGVDDPHVLASLMKLWLRELCDPLVPDEMYNECITSSKDPVACVQIVQRLPTINRRVVLFVISFLQLFLEERIQNVTKMTPANLALVMAPNLLRCNSESMSVVFTNAQYEQIFVYNLLLHLKCGEIDEGFTPAHGLGAVSTAPPPRQSKSRSRRHH</sequence>
<dbReference type="SUPFAM" id="SSF48350">
    <property type="entry name" value="GTPase activation domain, GAP"/>
    <property type="match status" value="1"/>
</dbReference>
<dbReference type="GO" id="GO:0050661">
    <property type="term" value="F:NADP binding"/>
    <property type="evidence" value="ECO:0007669"/>
    <property type="project" value="InterPro"/>
</dbReference>
<dbReference type="Gene3D" id="1.25.40.530">
    <property type="entry name" value="MyTH4 domain"/>
    <property type="match status" value="1"/>
</dbReference>
<evidence type="ECO:0000256" key="1">
    <source>
        <dbReference type="SAM" id="MobiDB-lite"/>
    </source>
</evidence>
<organism evidence="5 6">
    <name type="scientific">Favolaschia claudopus</name>
    <dbReference type="NCBI Taxonomy" id="2862362"/>
    <lineage>
        <taxon>Eukaryota</taxon>
        <taxon>Fungi</taxon>
        <taxon>Dikarya</taxon>
        <taxon>Basidiomycota</taxon>
        <taxon>Agaricomycotina</taxon>
        <taxon>Agaricomycetes</taxon>
        <taxon>Agaricomycetidae</taxon>
        <taxon>Agaricales</taxon>
        <taxon>Marasmiineae</taxon>
        <taxon>Mycenaceae</taxon>
        <taxon>Favolaschia</taxon>
    </lineage>
</organism>
<feature type="domain" description="Rho-GAP" evidence="3">
    <location>
        <begin position="840"/>
        <end position="1029"/>
    </location>
</feature>
<comment type="caution">
    <text evidence="5">The sequence shown here is derived from an EMBL/GenBank/DDBJ whole genome shotgun (WGS) entry which is preliminary data.</text>
</comment>
<feature type="domain" description="MyTH4" evidence="4">
    <location>
        <begin position="648"/>
        <end position="827"/>
    </location>
</feature>
<dbReference type="InterPro" id="IPR036020">
    <property type="entry name" value="WW_dom_sf"/>
</dbReference>
<dbReference type="Pfam" id="PF03446">
    <property type="entry name" value="NAD_binding_2"/>
    <property type="match status" value="1"/>
</dbReference>
<dbReference type="InterPro" id="IPR008936">
    <property type="entry name" value="Rho_GTPase_activation_prot"/>
</dbReference>
<evidence type="ECO:0000259" key="3">
    <source>
        <dbReference type="PROSITE" id="PS50238"/>
    </source>
</evidence>
<dbReference type="InterPro" id="IPR008927">
    <property type="entry name" value="6-PGluconate_DH-like_C_sf"/>
</dbReference>
<dbReference type="InterPro" id="IPR006115">
    <property type="entry name" value="6PGDH_NADP-bd"/>
</dbReference>
<dbReference type="InterPro" id="IPR036291">
    <property type="entry name" value="NAD(P)-bd_dom_sf"/>
</dbReference>
<dbReference type="SUPFAM" id="SSF48179">
    <property type="entry name" value="6-phosphogluconate dehydrogenase C-terminal domain-like"/>
    <property type="match status" value="1"/>
</dbReference>
<accession>A0AAW0E0L4</accession>
<dbReference type="InterPro" id="IPR000198">
    <property type="entry name" value="RhoGAP_dom"/>
</dbReference>
<dbReference type="GO" id="GO:0005737">
    <property type="term" value="C:cytoplasm"/>
    <property type="evidence" value="ECO:0007669"/>
    <property type="project" value="TreeGrafter"/>
</dbReference>
<feature type="compositionally biased region" description="Basic and acidic residues" evidence="1">
    <location>
        <begin position="383"/>
        <end position="392"/>
    </location>
</feature>
<dbReference type="Proteomes" id="UP001362999">
    <property type="component" value="Unassembled WGS sequence"/>
</dbReference>
<dbReference type="Gene3D" id="3.40.50.720">
    <property type="entry name" value="NAD(P)-binding Rossmann-like Domain"/>
    <property type="match status" value="1"/>
</dbReference>
<dbReference type="Gene3D" id="1.10.555.10">
    <property type="entry name" value="Rho GTPase activation protein"/>
    <property type="match status" value="1"/>
</dbReference>
<dbReference type="SMART" id="SM00139">
    <property type="entry name" value="MyTH4"/>
    <property type="match status" value="1"/>
</dbReference>
<dbReference type="FunFam" id="1.10.555.10:FF:000045">
    <property type="entry name" value="RhoGAP domain containing protein"/>
    <property type="match status" value="1"/>
</dbReference>
<feature type="compositionally biased region" description="Polar residues" evidence="1">
    <location>
        <begin position="417"/>
        <end position="441"/>
    </location>
</feature>
<dbReference type="PANTHER" id="PTHR45876:SF8">
    <property type="entry name" value="FI04035P"/>
    <property type="match status" value="1"/>
</dbReference>
<evidence type="ECO:0000259" key="2">
    <source>
        <dbReference type="PROSITE" id="PS50020"/>
    </source>
</evidence>
<dbReference type="GO" id="GO:0005856">
    <property type="term" value="C:cytoskeleton"/>
    <property type="evidence" value="ECO:0007669"/>
    <property type="project" value="InterPro"/>
</dbReference>
<keyword evidence="6" id="KW-1185">Reference proteome</keyword>
<dbReference type="AlphaFoldDB" id="A0AAW0E0L4"/>
<name>A0AAW0E0L4_9AGAR</name>
<dbReference type="InterPro" id="IPR001202">
    <property type="entry name" value="WW_dom"/>
</dbReference>
<dbReference type="SUPFAM" id="SSF51735">
    <property type="entry name" value="NAD(P)-binding Rossmann-fold domains"/>
    <property type="match status" value="1"/>
</dbReference>
<dbReference type="SMART" id="SM00324">
    <property type="entry name" value="RhoGAP"/>
    <property type="match status" value="1"/>
</dbReference>
<dbReference type="Pfam" id="PF00784">
    <property type="entry name" value="MyTH4"/>
    <property type="match status" value="1"/>
</dbReference>
<dbReference type="PROSITE" id="PS50020">
    <property type="entry name" value="WW_DOMAIN_2"/>
    <property type="match status" value="1"/>
</dbReference>